<dbReference type="EMBL" id="KI293737">
    <property type="protein sequence ID" value="ESA04944.1"/>
    <property type="molecule type" value="Genomic_DNA"/>
</dbReference>
<proteinExistence type="predicted"/>
<evidence type="ECO:0000313" key="1">
    <source>
        <dbReference type="EMBL" id="ESA04944.1"/>
    </source>
</evidence>
<dbReference type="AlphaFoldDB" id="U9T9T6"/>
<accession>U9T9T6</accession>
<reference evidence="1" key="1">
    <citation type="submission" date="2013-07" db="EMBL/GenBank/DDBJ databases">
        <title>The genome of an arbuscular mycorrhizal fungus provides insights into the evolution of the oldest plant symbiosis.</title>
        <authorList>
            <consortium name="DOE Joint Genome Institute"/>
            <person name="Tisserant E."/>
            <person name="Malbreil M."/>
            <person name="Kuo A."/>
            <person name="Kohler A."/>
            <person name="Symeonidi A."/>
            <person name="Balestrini R."/>
            <person name="Charron P."/>
            <person name="Duensing N."/>
            <person name="Frei-dit-Frey N."/>
            <person name="Gianinazzi-Pearson V."/>
            <person name="Gilbert B."/>
            <person name="Handa Y."/>
            <person name="Hijri M."/>
            <person name="Kaul R."/>
            <person name="Kawaguchi M."/>
            <person name="Krajinski F."/>
            <person name="Lammers P."/>
            <person name="Lapierre D."/>
            <person name="Masclaux F.G."/>
            <person name="Murat C."/>
            <person name="Morin E."/>
            <person name="Ndikumana S."/>
            <person name="Pagni M."/>
            <person name="Petitpierre D."/>
            <person name="Requena N."/>
            <person name="Rosikiewicz P."/>
            <person name="Riley R."/>
            <person name="Saito K."/>
            <person name="San Clemente H."/>
            <person name="Shapiro H."/>
            <person name="van Tuinen D."/>
            <person name="Becard G."/>
            <person name="Bonfante P."/>
            <person name="Paszkowski U."/>
            <person name="Shachar-Hill Y."/>
            <person name="Young J.P."/>
            <person name="Sanders I.R."/>
            <person name="Henrissat B."/>
            <person name="Rensing S.A."/>
            <person name="Grigoriev I.V."/>
            <person name="Corradi N."/>
            <person name="Roux C."/>
            <person name="Martin F."/>
        </authorList>
    </citation>
    <scope>NUCLEOTIDE SEQUENCE</scope>
    <source>
        <strain evidence="1">DAOM 197198</strain>
    </source>
</reference>
<protein>
    <submittedName>
        <fullName evidence="1">Uncharacterized protein</fullName>
    </submittedName>
</protein>
<organism evidence="1">
    <name type="scientific">Rhizophagus irregularis (strain DAOM 181602 / DAOM 197198 / MUCL 43194)</name>
    <name type="common">Arbuscular mycorrhizal fungus</name>
    <name type="synonym">Glomus intraradices</name>
    <dbReference type="NCBI Taxonomy" id="747089"/>
    <lineage>
        <taxon>Eukaryota</taxon>
        <taxon>Fungi</taxon>
        <taxon>Fungi incertae sedis</taxon>
        <taxon>Mucoromycota</taxon>
        <taxon>Glomeromycotina</taxon>
        <taxon>Glomeromycetes</taxon>
        <taxon>Glomerales</taxon>
        <taxon>Glomeraceae</taxon>
        <taxon>Rhizophagus</taxon>
    </lineage>
</organism>
<name>U9T9T6_RHIID</name>
<sequence length="76" mass="9093">MSYSKIIQLFHLVNHRVQCKKYIFIFISILLTLDLFLFLFLEIIYILFTSPHTSFEESIFVPIVVYVLISSLYQEI</sequence>
<gene>
    <name evidence="1" type="ORF">GLOINDRAFT_230651</name>
</gene>
<dbReference type="HOGENOM" id="CLU_2655730_0_0_1"/>